<dbReference type="RefSeq" id="WP_201875768.1">
    <property type="nucleotide sequence ID" value="NZ_JAERRF010000009.1"/>
</dbReference>
<gene>
    <name evidence="2" type="ORF">JK363_17065</name>
</gene>
<feature type="signal peptide" evidence="1">
    <location>
        <begin position="1"/>
        <end position="30"/>
    </location>
</feature>
<protein>
    <recommendedName>
        <fullName evidence="4">Secreted protein</fullName>
    </recommendedName>
</protein>
<comment type="caution">
    <text evidence="2">The sequence shown here is derived from an EMBL/GenBank/DDBJ whole genome shotgun (WGS) entry which is preliminary data.</text>
</comment>
<evidence type="ECO:0000256" key="1">
    <source>
        <dbReference type="SAM" id="SignalP"/>
    </source>
</evidence>
<sequence>MSIRQCVATAAAALAFGAGGLLVTAGPASASTSAVYTCNPPTYMTGSGGHAGASLQCFGTSSNDLFNVAVTCRKPDGYEYRHDGPIVRSGETSTVWCDLNARIVHLAYVRW</sequence>
<evidence type="ECO:0008006" key="4">
    <source>
        <dbReference type="Google" id="ProtNLM"/>
    </source>
</evidence>
<evidence type="ECO:0000313" key="3">
    <source>
        <dbReference type="Proteomes" id="UP000634229"/>
    </source>
</evidence>
<organism evidence="2 3">
    <name type="scientific">Streptomyces coffeae</name>
    <dbReference type="NCBI Taxonomy" id="621382"/>
    <lineage>
        <taxon>Bacteria</taxon>
        <taxon>Bacillati</taxon>
        <taxon>Actinomycetota</taxon>
        <taxon>Actinomycetes</taxon>
        <taxon>Kitasatosporales</taxon>
        <taxon>Streptomycetaceae</taxon>
        <taxon>Streptomyces</taxon>
    </lineage>
</organism>
<accession>A0ABS1NE35</accession>
<evidence type="ECO:0000313" key="2">
    <source>
        <dbReference type="EMBL" id="MBL1098343.1"/>
    </source>
</evidence>
<dbReference type="EMBL" id="JAERRF010000009">
    <property type="protein sequence ID" value="MBL1098343.1"/>
    <property type="molecule type" value="Genomic_DNA"/>
</dbReference>
<dbReference type="Proteomes" id="UP000634229">
    <property type="component" value="Unassembled WGS sequence"/>
</dbReference>
<reference evidence="2 3" key="1">
    <citation type="submission" date="2021-01" db="EMBL/GenBank/DDBJ databases">
        <title>WGS of actinomycetes isolated from Thailand.</title>
        <authorList>
            <person name="Thawai C."/>
        </authorList>
    </citation>
    <scope>NUCLEOTIDE SEQUENCE [LARGE SCALE GENOMIC DNA]</scope>
    <source>
        <strain evidence="2 3">CA1R205</strain>
    </source>
</reference>
<name>A0ABS1NE35_9ACTN</name>
<feature type="chain" id="PRO_5046581671" description="Secreted protein" evidence="1">
    <location>
        <begin position="31"/>
        <end position="111"/>
    </location>
</feature>
<keyword evidence="1" id="KW-0732">Signal</keyword>
<proteinExistence type="predicted"/>
<keyword evidence="3" id="KW-1185">Reference proteome</keyword>